<dbReference type="EMBL" id="CAJVCH010261387">
    <property type="protein sequence ID" value="CAG7734037.1"/>
    <property type="molecule type" value="Genomic_DNA"/>
</dbReference>
<proteinExistence type="inferred from homology"/>
<protein>
    <recommendedName>
        <fullName evidence="3">Bcl-2 Bcl-2 homology region 1-3 domain-containing protein</fullName>
    </recommendedName>
</protein>
<comment type="similarity">
    <text evidence="1">Belongs to the Bcl-2 family.</text>
</comment>
<dbReference type="SMART" id="SM00337">
    <property type="entry name" value="BCL"/>
    <property type="match status" value="1"/>
</dbReference>
<gene>
    <name evidence="4" type="ORF">AFUS01_LOCUS22445</name>
</gene>
<name>A0A8J2K9B4_9HEXA</name>
<keyword evidence="2" id="KW-1133">Transmembrane helix</keyword>
<dbReference type="InterPro" id="IPR046371">
    <property type="entry name" value="Bcl-2_BH1-3"/>
</dbReference>
<comment type="caution">
    <text evidence="4">The sequence shown here is derived from an EMBL/GenBank/DDBJ whole genome shotgun (WGS) entry which is preliminary data.</text>
</comment>
<dbReference type="Proteomes" id="UP000708208">
    <property type="component" value="Unassembled WGS sequence"/>
</dbReference>
<organism evidence="4 5">
    <name type="scientific">Allacma fusca</name>
    <dbReference type="NCBI Taxonomy" id="39272"/>
    <lineage>
        <taxon>Eukaryota</taxon>
        <taxon>Metazoa</taxon>
        <taxon>Ecdysozoa</taxon>
        <taxon>Arthropoda</taxon>
        <taxon>Hexapoda</taxon>
        <taxon>Collembola</taxon>
        <taxon>Symphypleona</taxon>
        <taxon>Sminthuridae</taxon>
        <taxon>Allacma</taxon>
    </lineage>
</organism>
<dbReference type="GO" id="GO:0001836">
    <property type="term" value="P:release of cytochrome c from mitochondria"/>
    <property type="evidence" value="ECO:0007669"/>
    <property type="project" value="TreeGrafter"/>
</dbReference>
<dbReference type="Pfam" id="PF00452">
    <property type="entry name" value="Bcl-2"/>
    <property type="match status" value="1"/>
</dbReference>
<dbReference type="GO" id="GO:0008630">
    <property type="term" value="P:intrinsic apoptotic signaling pathway in response to DNA damage"/>
    <property type="evidence" value="ECO:0007669"/>
    <property type="project" value="TreeGrafter"/>
</dbReference>
<reference evidence="4" key="1">
    <citation type="submission" date="2021-06" db="EMBL/GenBank/DDBJ databases">
        <authorList>
            <person name="Hodson N. C."/>
            <person name="Mongue J. A."/>
            <person name="Jaron S. K."/>
        </authorList>
    </citation>
    <scope>NUCLEOTIDE SEQUENCE</scope>
</reference>
<dbReference type="GO" id="GO:0042981">
    <property type="term" value="P:regulation of apoptotic process"/>
    <property type="evidence" value="ECO:0007669"/>
    <property type="project" value="InterPro"/>
</dbReference>
<evidence type="ECO:0000313" key="5">
    <source>
        <dbReference type="Proteomes" id="UP000708208"/>
    </source>
</evidence>
<feature type="domain" description="Bcl-2 Bcl-2 homology region 1-3" evidence="3">
    <location>
        <begin position="118"/>
        <end position="220"/>
    </location>
</feature>
<keyword evidence="2" id="KW-0812">Transmembrane</keyword>
<evidence type="ECO:0000256" key="1">
    <source>
        <dbReference type="ARBA" id="ARBA00009458"/>
    </source>
</evidence>
<evidence type="ECO:0000256" key="2">
    <source>
        <dbReference type="SAM" id="Phobius"/>
    </source>
</evidence>
<feature type="transmembrane region" description="Helical" evidence="2">
    <location>
        <begin position="290"/>
        <end position="308"/>
    </location>
</feature>
<dbReference type="GO" id="GO:0005741">
    <property type="term" value="C:mitochondrial outer membrane"/>
    <property type="evidence" value="ECO:0007669"/>
    <property type="project" value="TreeGrafter"/>
</dbReference>
<sequence length="309" mass="35777">MNQESISVQTDDEEVDDLTIALGQLRTSNGYYFHEKADPEKFEGGFIALLSRFLFPPDPPLAEAEENEEAVDQKNNFAQTEFEPQFAKTVQLTYLLLQDLGLSQSIPSDLKDEAYQSLSHAVTLMMVRQSTLLNGMVNRLKLMDYRLFPSLADEIFELNADNPTGELRINWGRIVALYAFAVKLSQENRNHPERVDLVTKLLSNYMTEHVHGFLRSNGGWDGLVGIFPPPVNTGAVMKNLFIFWSGLRPNNSKQLPTFLALINYNLPCIWRLNSFGYRFKSHFWRIFRHIFIRFRLVFWCHLVFIIYLK</sequence>
<dbReference type="InterPro" id="IPR002475">
    <property type="entry name" value="Bcl2-like"/>
</dbReference>
<accession>A0A8J2K9B4</accession>
<dbReference type="PANTHER" id="PTHR11256">
    <property type="entry name" value="BCL-2 RELATED"/>
    <property type="match status" value="1"/>
</dbReference>
<dbReference type="GO" id="GO:0051400">
    <property type="term" value="F:BH domain binding"/>
    <property type="evidence" value="ECO:0007669"/>
    <property type="project" value="TreeGrafter"/>
</dbReference>
<dbReference type="PROSITE" id="PS50062">
    <property type="entry name" value="BCL2_FAMILY"/>
    <property type="match status" value="1"/>
</dbReference>
<dbReference type="OrthoDB" id="6021377at2759"/>
<dbReference type="GO" id="GO:0097192">
    <property type="term" value="P:extrinsic apoptotic signaling pathway in absence of ligand"/>
    <property type="evidence" value="ECO:0007669"/>
    <property type="project" value="TreeGrafter"/>
</dbReference>
<keyword evidence="5" id="KW-1185">Reference proteome</keyword>
<keyword evidence="2" id="KW-0472">Membrane</keyword>
<dbReference type="AlphaFoldDB" id="A0A8J2K9B4"/>
<evidence type="ECO:0000313" key="4">
    <source>
        <dbReference type="EMBL" id="CAG7734037.1"/>
    </source>
</evidence>
<dbReference type="InterPro" id="IPR026298">
    <property type="entry name" value="Bcl-2_fam"/>
</dbReference>
<dbReference type="CDD" id="cd06845">
    <property type="entry name" value="Bcl-2_like"/>
    <property type="match status" value="1"/>
</dbReference>
<evidence type="ECO:0000259" key="3">
    <source>
        <dbReference type="SMART" id="SM00337"/>
    </source>
</evidence>